<keyword evidence="1" id="KW-0175">Coiled coil</keyword>
<feature type="domain" description="M23ase beta-sheet core" evidence="3">
    <location>
        <begin position="311"/>
        <end position="405"/>
    </location>
</feature>
<evidence type="ECO:0000256" key="1">
    <source>
        <dbReference type="SAM" id="Coils"/>
    </source>
</evidence>
<dbReference type="InterPro" id="IPR050570">
    <property type="entry name" value="Cell_wall_metabolism_enzyme"/>
</dbReference>
<proteinExistence type="predicted"/>
<dbReference type="AlphaFoldDB" id="A0A3B0RMV9"/>
<reference evidence="4" key="1">
    <citation type="submission" date="2018-06" db="EMBL/GenBank/DDBJ databases">
        <authorList>
            <person name="Zhirakovskaya E."/>
        </authorList>
    </citation>
    <scope>NUCLEOTIDE SEQUENCE</scope>
</reference>
<feature type="region of interest" description="Disordered" evidence="2">
    <location>
        <begin position="266"/>
        <end position="289"/>
    </location>
</feature>
<dbReference type="EMBL" id="UOEI01000090">
    <property type="protein sequence ID" value="VAV93032.1"/>
    <property type="molecule type" value="Genomic_DNA"/>
</dbReference>
<dbReference type="Pfam" id="PF01551">
    <property type="entry name" value="Peptidase_M23"/>
    <property type="match status" value="1"/>
</dbReference>
<evidence type="ECO:0000256" key="2">
    <source>
        <dbReference type="SAM" id="MobiDB-lite"/>
    </source>
</evidence>
<sequence length="410" mass="43111">MIRRLGFLALVVALLTVSASPVSAGELDRELSKVKDQISGIRSEMNEATAQQSELSARLVDALDLLEKAETRVRAATTKVERIERELTVREQDLADVRSRLAETFAALAETRASRDEARSEAESWAMDAYMGGGAAQPSIAFSATAIVDVSVGVAYLDVLTDYSSSAADRYQAAVEREASEEAQIEDLEATIVADVAALEATKQESAMLAGDLEATRVALADEYEAQATLLDEVEVAVAEFEGELASLGREEASIRRKIAEAAAAAAATKPRSSSSAGSSSTGSGRLLRPIPGAIESGFGMRVHPITGKTRMHNGLDMHGNSGDPIRAAADGKVIFAGVKGGYGNAVMIDHGGGMVTLYAHQSKLLVKEGQRVDAGDVIGLIGSTGLSTGPHLHFEVRINGAPVDAAKYL</sequence>
<feature type="compositionally biased region" description="Low complexity" evidence="2">
    <location>
        <begin position="266"/>
        <end position="285"/>
    </location>
</feature>
<dbReference type="CDD" id="cd12797">
    <property type="entry name" value="M23_peptidase"/>
    <property type="match status" value="1"/>
</dbReference>
<accession>A0A3B0RMV9</accession>
<evidence type="ECO:0000313" key="4">
    <source>
        <dbReference type="EMBL" id="VAV93032.1"/>
    </source>
</evidence>
<gene>
    <name evidence="4" type="ORF">MNBD_ACTINO01-2641</name>
</gene>
<dbReference type="Gene3D" id="6.10.250.3150">
    <property type="match status" value="1"/>
</dbReference>
<dbReference type="FunFam" id="2.70.70.10:FF:000006">
    <property type="entry name" value="M23 family peptidase"/>
    <property type="match status" value="1"/>
</dbReference>
<dbReference type="InterPro" id="IPR016047">
    <property type="entry name" value="M23ase_b-sheet_dom"/>
</dbReference>
<dbReference type="GO" id="GO:0004222">
    <property type="term" value="F:metalloendopeptidase activity"/>
    <property type="evidence" value="ECO:0007669"/>
    <property type="project" value="TreeGrafter"/>
</dbReference>
<dbReference type="SUPFAM" id="SSF51261">
    <property type="entry name" value="Duplicated hybrid motif"/>
    <property type="match status" value="1"/>
</dbReference>
<organism evidence="4">
    <name type="scientific">hydrothermal vent metagenome</name>
    <dbReference type="NCBI Taxonomy" id="652676"/>
    <lineage>
        <taxon>unclassified sequences</taxon>
        <taxon>metagenomes</taxon>
        <taxon>ecological metagenomes</taxon>
    </lineage>
</organism>
<name>A0A3B0RMV9_9ZZZZ</name>
<evidence type="ECO:0000259" key="3">
    <source>
        <dbReference type="Pfam" id="PF01551"/>
    </source>
</evidence>
<dbReference type="PANTHER" id="PTHR21666:SF270">
    <property type="entry name" value="MUREIN HYDROLASE ACTIVATOR ENVC"/>
    <property type="match status" value="1"/>
</dbReference>
<dbReference type="PANTHER" id="PTHR21666">
    <property type="entry name" value="PEPTIDASE-RELATED"/>
    <property type="match status" value="1"/>
</dbReference>
<protein>
    <submittedName>
        <fullName evidence="4">Membrane proteins related to metalloendopeptidases</fullName>
    </submittedName>
</protein>
<dbReference type="InterPro" id="IPR011055">
    <property type="entry name" value="Dup_hybrid_motif"/>
</dbReference>
<feature type="coiled-coil region" evidence="1">
    <location>
        <begin position="31"/>
        <end position="100"/>
    </location>
</feature>
<dbReference type="Gene3D" id="2.70.70.10">
    <property type="entry name" value="Glucose Permease (Domain IIA)"/>
    <property type="match status" value="1"/>
</dbReference>